<keyword evidence="8 9" id="KW-0975">Bacterial flagellum</keyword>
<reference evidence="13 14" key="1">
    <citation type="submission" date="2019-03" db="EMBL/GenBank/DDBJ databases">
        <title>Genomic Encyclopedia of Type Strains, Phase IV (KMG-IV): sequencing the most valuable type-strain genomes for metagenomic binning, comparative biology and taxonomic classification.</title>
        <authorList>
            <person name="Goeker M."/>
        </authorList>
    </citation>
    <scope>NUCLEOTIDE SEQUENCE [LARGE SCALE GENOMIC DNA]</scope>
    <source>
        <strain evidence="13 14">DSM 24766</strain>
    </source>
</reference>
<dbReference type="GO" id="GO:0009431">
    <property type="term" value="C:bacterial-type flagellum basal body, MS ring"/>
    <property type="evidence" value="ECO:0007669"/>
    <property type="project" value="InterPro"/>
</dbReference>
<evidence type="ECO:0000256" key="9">
    <source>
        <dbReference type="PIRNR" id="PIRNR004862"/>
    </source>
</evidence>
<proteinExistence type="inferred from homology"/>
<dbReference type="Pfam" id="PF08345">
    <property type="entry name" value="YscJ_FliF_C"/>
    <property type="match status" value="1"/>
</dbReference>
<evidence type="ECO:0000256" key="7">
    <source>
        <dbReference type="ARBA" id="ARBA00023136"/>
    </source>
</evidence>
<evidence type="ECO:0000256" key="1">
    <source>
        <dbReference type="ARBA" id="ARBA00004117"/>
    </source>
</evidence>
<dbReference type="GO" id="GO:0071973">
    <property type="term" value="P:bacterial-type flagellum-dependent cell motility"/>
    <property type="evidence" value="ECO:0007669"/>
    <property type="project" value="InterPro"/>
</dbReference>
<dbReference type="InterPro" id="IPR043427">
    <property type="entry name" value="YscJ/FliF"/>
</dbReference>
<keyword evidence="5" id="KW-0812">Transmembrane</keyword>
<dbReference type="GO" id="GO:0003774">
    <property type="term" value="F:cytoskeletal motor activity"/>
    <property type="evidence" value="ECO:0007669"/>
    <property type="project" value="InterPro"/>
</dbReference>
<sequence>MSSTPNTPVPRGSSALMARGTSLVAQLRGLSAQPGLRRAMPAIALVLSAAAALGLYLMLAQPAQMTLAPNLPEAEKGRALDLLTAGGIAASLDPATGALRVATTDYHRARMMLASEGLPQALGAAGPSPLADMPLGASRSVESARLRQLHEHDLARSIMEIEAIHAARVHLALPERTAFIREQVPPRASVFVQLAPGRALDEAQVRAIVSLVSASVTGLTQGNVSVVDQSGRLLSMSGDDPVAFMTDQQTRHRMRMEGLYRNRIEALLTPIVGLGNAAVEVTLDMDFTRSEITREQYDPDSGVLRSERAESDENTRTEARGIPGAVANTPPAQPQLAPAETDEEGAASPPPAESNPNQGRRSSSFTRNYELNRQVETIRPSGAQLRKIHAAIVLSAPVGANGAETLSAETLADVERLIRTAIGFDAERGDTVTVTSHPFRDLFPDVAQPWHTQPWLQAVARQAAQIAIVAIVILGIMRPILSRVLPPAPGQALSSPALAGLGTGGAVEVAEGDSLAELRRRLSRPLDPDDFDGAFTYEEKVMLARRLAQNDTDRIASAFRTMISSEREMVR</sequence>
<accession>A0A4R2RFT5</accession>
<keyword evidence="4" id="KW-1003">Cell membrane</keyword>
<dbReference type="EMBL" id="SLXU01000005">
    <property type="protein sequence ID" value="TCP61378.1"/>
    <property type="molecule type" value="Genomic_DNA"/>
</dbReference>
<feature type="compositionally biased region" description="Basic and acidic residues" evidence="10">
    <location>
        <begin position="305"/>
        <end position="319"/>
    </location>
</feature>
<keyword evidence="14" id="KW-1185">Reference proteome</keyword>
<evidence type="ECO:0000259" key="12">
    <source>
        <dbReference type="Pfam" id="PF08345"/>
    </source>
</evidence>
<feature type="compositionally biased region" description="Polar residues" evidence="10">
    <location>
        <begin position="358"/>
        <end position="372"/>
    </location>
</feature>
<evidence type="ECO:0000256" key="2">
    <source>
        <dbReference type="ARBA" id="ARBA00004651"/>
    </source>
</evidence>
<dbReference type="PANTHER" id="PTHR30046">
    <property type="entry name" value="FLAGELLAR M-RING PROTEIN"/>
    <property type="match status" value="1"/>
</dbReference>
<comment type="caution">
    <text evidence="13">The sequence shown here is derived from an EMBL/GenBank/DDBJ whole genome shotgun (WGS) entry which is preliminary data.</text>
</comment>
<dbReference type="InterPro" id="IPR013556">
    <property type="entry name" value="Flag_M-ring_C"/>
</dbReference>
<feature type="domain" description="Flagellar M-ring C-terminal" evidence="12">
    <location>
        <begin position="268"/>
        <end position="439"/>
    </location>
</feature>
<comment type="function">
    <text evidence="9">The M ring may be actively involved in energy transduction.</text>
</comment>
<evidence type="ECO:0000313" key="14">
    <source>
        <dbReference type="Proteomes" id="UP000295050"/>
    </source>
</evidence>
<dbReference type="AlphaFoldDB" id="A0A4R2RFT5"/>
<feature type="region of interest" description="Disordered" evidence="10">
    <location>
        <begin position="293"/>
        <end position="372"/>
    </location>
</feature>
<keyword evidence="13" id="KW-0969">Cilium</keyword>
<dbReference type="InterPro" id="IPR006182">
    <property type="entry name" value="FliF_N_dom"/>
</dbReference>
<dbReference type="PANTHER" id="PTHR30046:SF0">
    <property type="entry name" value="FLAGELLAR M-RING PROTEIN"/>
    <property type="match status" value="1"/>
</dbReference>
<evidence type="ECO:0000313" key="13">
    <source>
        <dbReference type="EMBL" id="TCP61378.1"/>
    </source>
</evidence>
<keyword evidence="13" id="KW-0282">Flagellum</keyword>
<keyword evidence="6" id="KW-1133">Transmembrane helix</keyword>
<comment type="similarity">
    <text evidence="3 9">Belongs to the FliF family.</text>
</comment>
<evidence type="ECO:0000256" key="5">
    <source>
        <dbReference type="ARBA" id="ARBA00022692"/>
    </source>
</evidence>
<name>A0A4R2RFT5_9RHOB</name>
<dbReference type="Pfam" id="PF01514">
    <property type="entry name" value="YscJ_FliF"/>
    <property type="match status" value="1"/>
</dbReference>
<dbReference type="PRINTS" id="PR01009">
    <property type="entry name" value="FLGMRINGFLIF"/>
</dbReference>
<dbReference type="GO" id="GO:0005886">
    <property type="term" value="C:plasma membrane"/>
    <property type="evidence" value="ECO:0007669"/>
    <property type="project" value="UniProtKB-SubCell"/>
</dbReference>
<dbReference type="OrthoDB" id="9807026at2"/>
<gene>
    <name evidence="13" type="ORF">EV663_10596</name>
</gene>
<comment type="subcellular location">
    <subcellularLocation>
        <location evidence="1 9">Bacterial flagellum basal body</location>
    </subcellularLocation>
    <subcellularLocation>
        <location evidence="2">Cell membrane</location>
        <topology evidence="2">Multi-pass membrane protein</topology>
    </subcellularLocation>
</comment>
<evidence type="ECO:0000256" key="8">
    <source>
        <dbReference type="ARBA" id="ARBA00023143"/>
    </source>
</evidence>
<keyword evidence="7" id="KW-0472">Membrane</keyword>
<dbReference type="NCBIfam" id="TIGR00206">
    <property type="entry name" value="fliF"/>
    <property type="match status" value="1"/>
</dbReference>
<dbReference type="PIRSF" id="PIRSF004862">
    <property type="entry name" value="FliF"/>
    <property type="match status" value="1"/>
</dbReference>
<evidence type="ECO:0000256" key="6">
    <source>
        <dbReference type="ARBA" id="ARBA00022989"/>
    </source>
</evidence>
<dbReference type="Gene3D" id="3.30.300.30">
    <property type="match status" value="1"/>
</dbReference>
<keyword evidence="13" id="KW-0966">Cell projection</keyword>
<dbReference type="RefSeq" id="WP_132951161.1">
    <property type="nucleotide sequence ID" value="NZ_SLXU01000005.1"/>
</dbReference>
<evidence type="ECO:0000259" key="11">
    <source>
        <dbReference type="Pfam" id="PF01514"/>
    </source>
</evidence>
<feature type="domain" description="Flagellar M-ring N-terminal" evidence="11">
    <location>
        <begin position="61"/>
        <end position="235"/>
    </location>
</feature>
<evidence type="ECO:0000256" key="3">
    <source>
        <dbReference type="ARBA" id="ARBA00007971"/>
    </source>
</evidence>
<dbReference type="Proteomes" id="UP000295050">
    <property type="component" value="Unassembled WGS sequence"/>
</dbReference>
<evidence type="ECO:0000256" key="4">
    <source>
        <dbReference type="ARBA" id="ARBA00022475"/>
    </source>
</evidence>
<evidence type="ECO:0000256" key="10">
    <source>
        <dbReference type="SAM" id="MobiDB-lite"/>
    </source>
</evidence>
<dbReference type="InterPro" id="IPR000067">
    <property type="entry name" value="FlgMring_FliF"/>
</dbReference>
<protein>
    <recommendedName>
        <fullName evidence="9">Flagellar M-ring protein</fullName>
    </recommendedName>
</protein>
<organism evidence="13 14">
    <name type="scientific">Rhodovulum bhavnagarense</name>
    <dbReference type="NCBI Taxonomy" id="992286"/>
    <lineage>
        <taxon>Bacteria</taxon>
        <taxon>Pseudomonadati</taxon>
        <taxon>Pseudomonadota</taxon>
        <taxon>Alphaproteobacteria</taxon>
        <taxon>Rhodobacterales</taxon>
        <taxon>Paracoccaceae</taxon>
        <taxon>Rhodovulum</taxon>
    </lineage>
</organism>
<dbReference type="InterPro" id="IPR045851">
    <property type="entry name" value="AMP-bd_C_sf"/>
</dbReference>